<keyword evidence="2" id="KW-1185">Reference proteome</keyword>
<sequence length="330" mass="36900">MLKKIHDQSDCAIYAIDDQVETTIERYILSTPESRAICNDPMVMGLNYTRKLQKACASFFKGIAAAEMLALHERQSLIFNILRGGLNFSLREALADAYDWNMHGSAFISAQRRRVEGNSEEWEITEDGYKKVYFPANAQVVVGDVVATGTSLKHGLECMIDEAKQQQVGLKNIVFFTFGGPKTEEVMAAIDAECKATFPEYEKTVVCYIEGRFAIATPETPLSIKLTGTDLLRRDSLLAPEFLASQMENPAFPLERCTIYDAGSRAFNVPEYVEDVMDYWQQVVALAKETSYQALLTERCPDMDAADFGQVDLLTVAQQQVDKLKALGLH</sequence>
<dbReference type="CDD" id="cd06223">
    <property type="entry name" value="PRTases_typeI"/>
    <property type="match status" value="1"/>
</dbReference>
<gene>
    <name evidence="1" type="ORF">PEPS_21720</name>
</gene>
<evidence type="ECO:0008006" key="3">
    <source>
        <dbReference type="Google" id="ProtNLM"/>
    </source>
</evidence>
<evidence type="ECO:0000313" key="2">
    <source>
        <dbReference type="Proteomes" id="UP001354989"/>
    </source>
</evidence>
<organism evidence="1 2">
    <name type="scientific">Persicobacter psychrovividus</name>
    <dbReference type="NCBI Taxonomy" id="387638"/>
    <lineage>
        <taxon>Bacteria</taxon>
        <taxon>Pseudomonadati</taxon>
        <taxon>Bacteroidota</taxon>
        <taxon>Cytophagia</taxon>
        <taxon>Cytophagales</taxon>
        <taxon>Persicobacteraceae</taxon>
        <taxon>Persicobacter</taxon>
    </lineage>
</organism>
<dbReference type="RefSeq" id="WP_338397067.1">
    <property type="nucleotide sequence ID" value="NZ_AP025292.1"/>
</dbReference>
<dbReference type="Proteomes" id="UP001354989">
    <property type="component" value="Chromosome"/>
</dbReference>
<dbReference type="InterPro" id="IPR000836">
    <property type="entry name" value="PRTase_dom"/>
</dbReference>
<accession>A0ABN6LEW8</accession>
<proteinExistence type="predicted"/>
<evidence type="ECO:0000313" key="1">
    <source>
        <dbReference type="EMBL" id="BDC99891.1"/>
    </source>
</evidence>
<dbReference type="EMBL" id="AP025292">
    <property type="protein sequence ID" value="BDC99891.1"/>
    <property type="molecule type" value="Genomic_DNA"/>
</dbReference>
<name>A0ABN6LEW8_9BACT</name>
<protein>
    <recommendedName>
        <fullName evidence="3">Phosphoribosyltransferase</fullName>
    </recommendedName>
</protein>
<reference evidence="1 2" key="1">
    <citation type="submission" date="2021-12" db="EMBL/GenBank/DDBJ databases">
        <title>Genome sequencing of bacteria with rrn-lacking chromosome and rrn-plasmid.</title>
        <authorList>
            <person name="Anda M."/>
            <person name="Iwasaki W."/>
        </authorList>
    </citation>
    <scope>NUCLEOTIDE SEQUENCE [LARGE SCALE GENOMIC DNA]</scope>
    <source>
        <strain evidence="1 2">NBRC 101262</strain>
    </source>
</reference>